<protein>
    <submittedName>
        <fullName evidence="2">Uncharacterized protein</fullName>
    </submittedName>
</protein>
<evidence type="ECO:0000256" key="1">
    <source>
        <dbReference type="SAM" id="MobiDB-lite"/>
    </source>
</evidence>
<comment type="caution">
    <text evidence="2">The sequence shown here is derived from an EMBL/GenBank/DDBJ whole genome shotgun (WGS) entry which is preliminary data.</text>
</comment>
<name>A0A9X9M1K5_GULGU</name>
<reference evidence="2 3" key="1">
    <citation type="submission" date="2018-10" db="EMBL/GenBank/DDBJ databases">
        <authorList>
            <person name="Ekblom R."/>
            <person name="Jareborg N."/>
        </authorList>
    </citation>
    <scope>NUCLEOTIDE SEQUENCE [LARGE SCALE GENOMIC DNA]</scope>
    <source>
        <tissue evidence="2">Muscle</tissue>
    </source>
</reference>
<sequence length="84" mass="9761">MPVQEKQEPKRHNKDRTVQPGHSMMNYQPFSTTYPLNWTHEPTCSFWKKVLQSGPVGRSLRWRGPYHQKGEIQNPLGQGSVCLL</sequence>
<organism evidence="2 3">
    <name type="scientific">Gulo gulo</name>
    <name type="common">Wolverine</name>
    <name type="synonym">Gluton</name>
    <dbReference type="NCBI Taxonomy" id="48420"/>
    <lineage>
        <taxon>Eukaryota</taxon>
        <taxon>Metazoa</taxon>
        <taxon>Chordata</taxon>
        <taxon>Craniata</taxon>
        <taxon>Vertebrata</taxon>
        <taxon>Euteleostomi</taxon>
        <taxon>Mammalia</taxon>
        <taxon>Eutheria</taxon>
        <taxon>Laurasiatheria</taxon>
        <taxon>Carnivora</taxon>
        <taxon>Caniformia</taxon>
        <taxon>Musteloidea</taxon>
        <taxon>Mustelidae</taxon>
        <taxon>Guloninae</taxon>
        <taxon>Gulo</taxon>
    </lineage>
</organism>
<keyword evidence="3" id="KW-1185">Reference proteome</keyword>
<evidence type="ECO:0000313" key="3">
    <source>
        <dbReference type="Proteomes" id="UP000269945"/>
    </source>
</evidence>
<proteinExistence type="predicted"/>
<dbReference type="Proteomes" id="UP000269945">
    <property type="component" value="Unassembled WGS sequence"/>
</dbReference>
<accession>A0A9X9M1K5</accession>
<feature type="region of interest" description="Disordered" evidence="1">
    <location>
        <begin position="1"/>
        <end position="26"/>
    </location>
</feature>
<dbReference type="EMBL" id="CYRY02036656">
    <property type="protein sequence ID" value="VCX19704.1"/>
    <property type="molecule type" value="Genomic_DNA"/>
</dbReference>
<dbReference type="AlphaFoldDB" id="A0A9X9M1K5"/>
<gene>
    <name evidence="2" type="ORF">BN2614_LOCUS1</name>
</gene>
<feature type="compositionally biased region" description="Basic and acidic residues" evidence="1">
    <location>
        <begin position="1"/>
        <end position="10"/>
    </location>
</feature>
<evidence type="ECO:0000313" key="2">
    <source>
        <dbReference type="EMBL" id="VCX19704.1"/>
    </source>
</evidence>